<evidence type="ECO:0000313" key="2">
    <source>
        <dbReference type="Proteomes" id="UP000680045"/>
    </source>
</evidence>
<sequence>MTNLISERKNNIEKIQINNIEILNSNENAYMRSPKSKICFAILVHEKRELVKQLINNVRHFCLTVQSSYTMEDLIGRFVKV</sequence>
<reference evidence="1" key="1">
    <citation type="submission" date="2021-04" db="EMBL/GenBank/DDBJ databases">
        <title>Whole genome sequencing of Enterococci isolates from hospitalized patients.</title>
        <authorList>
            <person name="Ogoti B.M."/>
            <person name="Onyambu F.G."/>
        </authorList>
    </citation>
    <scope>NUCLEOTIDE SEQUENCE</scope>
    <source>
        <strain evidence="1">242</strain>
    </source>
</reference>
<dbReference type="EMBL" id="JAGTPW010000064">
    <property type="protein sequence ID" value="MBR8646033.1"/>
    <property type="molecule type" value="Genomic_DNA"/>
</dbReference>
<dbReference type="AlphaFoldDB" id="A0A941FJV8"/>
<proteinExistence type="predicted"/>
<organism evidence="1 2">
    <name type="scientific">Peribacillus frigoritolerans</name>
    <dbReference type="NCBI Taxonomy" id="450367"/>
    <lineage>
        <taxon>Bacteria</taxon>
        <taxon>Bacillati</taxon>
        <taxon>Bacillota</taxon>
        <taxon>Bacilli</taxon>
        <taxon>Bacillales</taxon>
        <taxon>Bacillaceae</taxon>
        <taxon>Peribacillus</taxon>
    </lineage>
</organism>
<dbReference type="Proteomes" id="UP000680045">
    <property type="component" value="Unassembled WGS sequence"/>
</dbReference>
<gene>
    <name evidence="1" type="ORF">KEH51_25355</name>
</gene>
<comment type="caution">
    <text evidence="1">The sequence shown here is derived from an EMBL/GenBank/DDBJ whole genome shotgun (WGS) entry which is preliminary data.</text>
</comment>
<accession>A0A941FJV8</accession>
<evidence type="ECO:0000313" key="1">
    <source>
        <dbReference type="EMBL" id="MBR8646033.1"/>
    </source>
</evidence>
<protein>
    <submittedName>
        <fullName evidence="1">Uncharacterized protein</fullName>
    </submittedName>
</protein>
<name>A0A941FJV8_9BACI</name>